<dbReference type="GO" id="GO:0004586">
    <property type="term" value="F:ornithine decarboxylase activity"/>
    <property type="evidence" value="ECO:0007669"/>
    <property type="project" value="UniProtKB-EC"/>
</dbReference>
<gene>
    <name evidence="13" type="primary">LOC110978980</name>
</gene>
<dbReference type="InterPro" id="IPR022653">
    <property type="entry name" value="De-COase2_pyr-phos_BS"/>
</dbReference>
<evidence type="ECO:0000313" key="13">
    <source>
        <dbReference type="RefSeq" id="XP_022090085.1"/>
    </source>
</evidence>
<dbReference type="KEGG" id="aplc:110978980"/>
<sequence length="276" mass="30225">MDSANRTQFKSAHLGTAISLYDRQSISDTAKGIIKANPSAKRDCDDPFYICDLGDVIAKDRKWRELLPTVETFYAVKCNSDPIILRLLIGLGRGLDCASKREIQMVLDAGASPDRIIYAHPCKQGSHLRYAKENGVKLMTFDSADELRKICNVFTEAKLVLRMKYDDPSAVINLGSKFGCPLDGIPRLMEAAKTLGMDVVGISFHVGTGSKDPKVFAGAISYAKTLFRVGKAIGYDMTLLDIGGGFPGKTSFRVGFQQFAEVISESLKEHFRQAAG</sequence>
<dbReference type="InterPro" id="IPR029066">
    <property type="entry name" value="PLP-binding_barrel"/>
</dbReference>
<dbReference type="PANTHER" id="PTHR11482">
    <property type="entry name" value="ARGININE/DIAMINOPIMELATE/ORNITHINE DECARBOXYLASE"/>
    <property type="match status" value="1"/>
</dbReference>
<evidence type="ECO:0000256" key="3">
    <source>
        <dbReference type="ARBA" id="ARBA00022898"/>
    </source>
</evidence>
<evidence type="ECO:0000256" key="7">
    <source>
        <dbReference type="ARBA" id="ARBA00034138"/>
    </source>
</evidence>
<dbReference type="PROSITE" id="PS00878">
    <property type="entry name" value="ODR_DC_2_1"/>
    <property type="match status" value="1"/>
</dbReference>
<comment type="function">
    <text evidence="8">Catalyzes the first and rate-limiting step of polyamine biosynthesis that converts ornithine into putrescine, which is the precursor for the polyamines, spermidine and spermine. Polyamines are essential for cell proliferation and are implicated in cellular processes, ranging from DNA replication to apoptosis.</text>
</comment>
<dbReference type="SUPFAM" id="SSF51419">
    <property type="entry name" value="PLP-binding barrel"/>
    <property type="match status" value="1"/>
</dbReference>
<dbReference type="InterPro" id="IPR002433">
    <property type="entry name" value="Orn_de-COase"/>
</dbReference>
<comment type="subunit">
    <text evidence="9">Homodimer. Only the dimer is catalytically active, as the active sites are constructed of residues from both monomers.</text>
</comment>
<name>A0A8B7YCI1_ACAPL</name>
<dbReference type="AlphaFoldDB" id="A0A8B7YCI1"/>
<comment type="pathway">
    <text evidence="6">Amine and polyamine biosynthesis; putrescine biosynthesis via L-ornithine pathway; putrescine from L-ornithine: step 1/1.</text>
</comment>
<keyword evidence="12" id="KW-1185">Reference proteome</keyword>
<dbReference type="Pfam" id="PF02784">
    <property type="entry name" value="Orn_Arg_deC_N"/>
    <property type="match status" value="1"/>
</dbReference>
<evidence type="ECO:0000256" key="4">
    <source>
        <dbReference type="ARBA" id="ARBA00023115"/>
    </source>
</evidence>
<dbReference type="GO" id="GO:0033387">
    <property type="term" value="P:putrescine biosynthetic process from arginine, via ornithine"/>
    <property type="evidence" value="ECO:0007669"/>
    <property type="project" value="TreeGrafter"/>
</dbReference>
<evidence type="ECO:0000256" key="9">
    <source>
        <dbReference type="ARBA" id="ARBA00046672"/>
    </source>
</evidence>
<comment type="cofactor">
    <cofactor evidence="1">
        <name>pyridoxal 5'-phosphate</name>
        <dbReference type="ChEBI" id="CHEBI:597326"/>
    </cofactor>
</comment>
<dbReference type="PRINTS" id="PR01179">
    <property type="entry name" value="ODADCRBXLASE"/>
</dbReference>
<dbReference type="InterPro" id="IPR022644">
    <property type="entry name" value="De-COase2_N"/>
</dbReference>
<reference evidence="13" key="1">
    <citation type="submission" date="2025-08" db="UniProtKB">
        <authorList>
            <consortium name="RefSeq"/>
        </authorList>
    </citation>
    <scope>IDENTIFICATION</scope>
</reference>
<dbReference type="OrthoDB" id="5034579at2759"/>
<evidence type="ECO:0000259" key="11">
    <source>
        <dbReference type="Pfam" id="PF02784"/>
    </source>
</evidence>
<evidence type="ECO:0000256" key="2">
    <source>
        <dbReference type="ARBA" id="ARBA00008872"/>
    </source>
</evidence>
<evidence type="ECO:0000256" key="5">
    <source>
        <dbReference type="ARBA" id="ARBA00023239"/>
    </source>
</evidence>
<dbReference type="PRINTS" id="PR01182">
    <property type="entry name" value="ORNDCRBXLASE"/>
</dbReference>
<evidence type="ECO:0000256" key="10">
    <source>
        <dbReference type="ARBA" id="ARBA00049127"/>
    </source>
</evidence>
<dbReference type="InterPro" id="IPR000183">
    <property type="entry name" value="Orn/DAP/Arg_de-COase"/>
</dbReference>
<dbReference type="Gene3D" id="3.20.20.10">
    <property type="entry name" value="Alanine racemase"/>
    <property type="match status" value="1"/>
</dbReference>
<dbReference type="GeneID" id="110978980"/>
<evidence type="ECO:0000313" key="12">
    <source>
        <dbReference type="Proteomes" id="UP000694845"/>
    </source>
</evidence>
<keyword evidence="4" id="KW-0620">Polyamine biosynthesis</keyword>
<dbReference type="PANTHER" id="PTHR11482:SF6">
    <property type="entry name" value="ORNITHINE DECARBOXYLASE 1-RELATED"/>
    <property type="match status" value="1"/>
</dbReference>
<proteinExistence type="inferred from homology"/>
<dbReference type="EC" id="4.1.1.17" evidence="7"/>
<keyword evidence="5" id="KW-0456">Lyase</keyword>
<evidence type="ECO:0000256" key="1">
    <source>
        <dbReference type="ARBA" id="ARBA00001933"/>
    </source>
</evidence>
<evidence type="ECO:0000256" key="6">
    <source>
        <dbReference type="ARBA" id="ARBA00034115"/>
    </source>
</evidence>
<comment type="catalytic activity">
    <reaction evidence="10">
        <text>L-ornithine + H(+) = putrescine + CO2</text>
        <dbReference type="Rhea" id="RHEA:22964"/>
        <dbReference type="ChEBI" id="CHEBI:15378"/>
        <dbReference type="ChEBI" id="CHEBI:16526"/>
        <dbReference type="ChEBI" id="CHEBI:46911"/>
        <dbReference type="ChEBI" id="CHEBI:326268"/>
        <dbReference type="EC" id="4.1.1.17"/>
    </reaction>
</comment>
<evidence type="ECO:0000256" key="8">
    <source>
        <dbReference type="ARBA" id="ARBA00037173"/>
    </source>
</evidence>
<comment type="similarity">
    <text evidence="2">Belongs to the Orn/Lys/Arg decarboxylase class-II family.</text>
</comment>
<accession>A0A8B7YCI1</accession>
<keyword evidence="3" id="KW-0663">Pyridoxal phosphate</keyword>
<dbReference type="GO" id="GO:0005737">
    <property type="term" value="C:cytoplasm"/>
    <property type="evidence" value="ECO:0007669"/>
    <property type="project" value="TreeGrafter"/>
</dbReference>
<organism evidence="12 13">
    <name type="scientific">Acanthaster planci</name>
    <name type="common">Crown-of-thorns starfish</name>
    <dbReference type="NCBI Taxonomy" id="133434"/>
    <lineage>
        <taxon>Eukaryota</taxon>
        <taxon>Metazoa</taxon>
        <taxon>Echinodermata</taxon>
        <taxon>Eleutherozoa</taxon>
        <taxon>Asterozoa</taxon>
        <taxon>Asteroidea</taxon>
        <taxon>Valvatacea</taxon>
        <taxon>Valvatida</taxon>
        <taxon>Acanthasteridae</taxon>
        <taxon>Acanthaster</taxon>
    </lineage>
</organism>
<protein>
    <recommendedName>
        <fullName evidence="7">ornithine decarboxylase</fullName>
        <ecNumber evidence="7">4.1.1.17</ecNumber>
    </recommendedName>
</protein>
<dbReference type="FunFam" id="3.20.20.10:FF:000005">
    <property type="entry name" value="Ornithine decarboxylase"/>
    <property type="match status" value="1"/>
</dbReference>
<feature type="domain" description="Orn/DAP/Arg decarboxylase 2 N-terminal" evidence="11">
    <location>
        <begin position="53"/>
        <end position="273"/>
    </location>
</feature>
<dbReference type="Proteomes" id="UP000694845">
    <property type="component" value="Unplaced"/>
</dbReference>
<dbReference type="OMA" id="CTHETEQ"/>
<dbReference type="RefSeq" id="XP_022090085.1">
    <property type="nucleotide sequence ID" value="XM_022234393.1"/>
</dbReference>